<reference evidence="1 2" key="1">
    <citation type="journal article" date="2019" name="Environ. Microbiol.">
        <title>An active ?-lactamase is a part of an orchestrated cell wall stress resistance network of Bacillus subtilis and related rhizosphere species.</title>
        <authorList>
            <person name="Bucher T."/>
            <person name="Keren-Paz A."/>
            <person name="Hausser J."/>
            <person name="Olender T."/>
            <person name="Cytryn E."/>
            <person name="Kolodkin-Gal I."/>
        </authorList>
    </citation>
    <scope>NUCLEOTIDE SEQUENCE [LARGE SCALE GENOMIC DNA]</scope>
    <source>
        <strain evidence="1 2">I32</strain>
    </source>
</reference>
<organism evidence="1 2">
    <name type="scientific">Bacillus cereus</name>
    <dbReference type="NCBI Taxonomy" id="1396"/>
    <lineage>
        <taxon>Bacteria</taxon>
        <taxon>Bacillati</taxon>
        <taxon>Bacillota</taxon>
        <taxon>Bacilli</taxon>
        <taxon>Bacillales</taxon>
        <taxon>Bacillaceae</taxon>
        <taxon>Bacillus</taxon>
        <taxon>Bacillus cereus group</taxon>
    </lineage>
</organism>
<sequence length="54" mass="6193">MEQVLFEIVDNPILVEEVTNKVARREAGAITTFIGTVRELTKGKRTLHLEYEAY</sequence>
<dbReference type="GO" id="GO:0006777">
    <property type="term" value="P:Mo-molybdopterin cofactor biosynthetic process"/>
    <property type="evidence" value="ECO:0007669"/>
    <property type="project" value="InterPro"/>
</dbReference>
<dbReference type="AlphaFoldDB" id="A0A9X9A5S4"/>
<dbReference type="InterPro" id="IPR003448">
    <property type="entry name" value="Mopterin_biosynth_MoaE"/>
</dbReference>
<accession>A0A9X9A5S4</accession>
<proteinExistence type="predicted"/>
<dbReference type="Pfam" id="PF02391">
    <property type="entry name" value="MoaE"/>
    <property type="match status" value="1"/>
</dbReference>
<name>A0A9X9A5S4_BACCE</name>
<evidence type="ECO:0000313" key="1">
    <source>
        <dbReference type="EMBL" id="TKI97241.1"/>
    </source>
</evidence>
<evidence type="ECO:0000313" key="2">
    <source>
        <dbReference type="Proteomes" id="UP000308444"/>
    </source>
</evidence>
<comment type="caution">
    <text evidence="1">The sequence shown here is derived from an EMBL/GenBank/DDBJ whole genome shotgun (WGS) entry which is preliminary data.</text>
</comment>
<dbReference type="InterPro" id="IPR036563">
    <property type="entry name" value="MoaE_sf"/>
</dbReference>
<dbReference type="Proteomes" id="UP000308444">
    <property type="component" value="Unassembled WGS sequence"/>
</dbReference>
<dbReference type="SUPFAM" id="SSF54690">
    <property type="entry name" value="Molybdopterin synthase subunit MoaE"/>
    <property type="match status" value="1"/>
</dbReference>
<feature type="non-terminal residue" evidence="1">
    <location>
        <position position="54"/>
    </location>
</feature>
<protein>
    <submittedName>
        <fullName evidence="1">Molybdenum cofactor biosynthesis protein MoaE</fullName>
    </submittedName>
</protein>
<gene>
    <name evidence="1" type="ORF">FC695_25315</name>
</gene>
<dbReference type="EMBL" id="SZOH01002056">
    <property type="protein sequence ID" value="TKI97241.1"/>
    <property type="molecule type" value="Genomic_DNA"/>
</dbReference>
<dbReference type="Gene3D" id="3.90.1170.40">
    <property type="entry name" value="Molybdopterin biosynthesis MoaE subunit"/>
    <property type="match status" value="1"/>
</dbReference>